<sequence>MALNPIIPQLRTWAGKQDRRSHEPEGPEVDTARVTQLIRVLRALEDPRLAWTLDEETEVLDYLARVTYRSERVEGPYMGAGNTPVLPAGLDLSQYVRFVNNIAPDPLTGNVTLNLAPSSFTVEGITEFRDRFPASKTGTSEEFWETLLVKELFPAYTSPTASLASSTTGLVKRGTLLSLLLTPGFSQGDAGGLTAYSLTRTLPSSNLLTQDTTPPISFPPYTDPYTFGEGPVSYTALFSYSQGPEKQTSQGNPAPGQIPAGSVQAQVQLQGIHPWYYGASPTDTTPTIYQGTEVIGLSNGSLTVPSFGNGSQYLWFAVPRTSGNTSQKAFTTWFRSVLDTGAIGGSSNLFRSPVTVSVTSTGLAQNWTRNYDLYFTNYPTVASTATTLS</sequence>
<evidence type="ECO:0000313" key="2">
    <source>
        <dbReference type="Proteomes" id="UP001167796"/>
    </source>
</evidence>
<organism evidence="1 2">
    <name type="scientific">Hymenobacter mellowenesis</name>
    <dbReference type="NCBI Taxonomy" id="3063995"/>
    <lineage>
        <taxon>Bacteria</taxon>
        <taxon>Pseudomonadati</taxon>
        <taxon>Bacteroidota</taxon>
        <taxon>Cytophagia</taxon>
        <taxon>Cytophagales</taxon>
        <taxon>Hymenobacteraceae</taxon>
        <taxon>Hymenobacter</taxon>
    </lineage>
</organism>
<dbReference type="EMBL" id="JAUQSX010000007">
    <property type="protein sequence ID" value="MDO7847640.1"/>
    <property type="molecule type" value="Genomic_DNA"/>
</dbReference>
<reference evidence="1" key="1">
    <citation type="submission" date="2023-07" db="EMBL/GenBank/DDBJ databases">
        <authorList>
            <person name="Kim M.K."/>
        </authorList>
    </citation>
    <scope>NUCLEOTIDE SEQUENCE</scope>
    <source>
        <strain evidence="1">M29</strain>
    </source>
</reference>
<evidence type="ECO:0000313" key="1">
    <source>
        <dbReference type="EMBL" id="MDO7847640.1"/>
    </source>
</evidence>
<dbReference type="RefSeq" id="WP_305012318.1">
    <property type="nucleotide sequence ID" value="NZ_JAUQSX010000007.1"/>
</dbReference>
<keyword evidence="2" id="KW-1185">Reference proteome</keyword>
<dbReference type="Proteomes" id="UP001167796">
    <property type="component" value="Unassembled WGS sequence"/>
</dbReference>
<name>A0ABT9AER6_9BACT</name>
<protein>
    <submittedName>
        <fullName evidence="1">Uncharacterized protein</fullName>
    </submittedName>
</protein>
<gene>
    <name evidence="1" type="ORF">Q5H92_14825</name>
</gene>
<comment type="caution">
    <text evidence="1">The sequence shown here is derived from an EMBL/GenBank/DDBJ whole genome shotgun (WGS) entry which is preliminary data.</text>
</comment>
<accession>A0ABT9AER6</accession>
<proteinExistence type="predicted"/>